<evidence type="ECO:0000256" key="12">
    <source>
        <dbReference type="ARBA" id="ARBA00056548"/>
    </source>
</evidence>
<keyword evidence="9 15" id="KW-0472">Membrane</keyword>
<feature type="transmembrane region" description="Helical" evidence="15">
    <location>
        <begin position="81"/>
        <end position="105"/>
    </location>
</feature>
<feature type="non-terminal residue" evidence="17">
    <location>
        <position position="1"/>
    </location>
</feature>
<feature type="transmembrane region" description="Helical" evidence="15">
    <location>
        <begin position="125"/>
        <end position="148"/>
    </location>
</feature>
<accession>A0A7K8WRW9</accession>
<dbReference type="InterPro" id="IPR042857">
    <property type="entry name" value="TMEM266"/>
</dbReference>
<evidence type="ECO:0000256" key="4">
    <source>
        <dbReference type="ARBA" id="ARBA00011748"/>
    </source>
</evidence>
<evidence type="ECO:0000256" key="15">
    <source>
        <dbReference type="SAM" id="Phobius"/>
    </source>
</evidence>
<evidence type="ECO:0000256" key="1">
    <source>
        <dbReference type="ARBA" id="ARBA00004279"/>
    </source>
</evidence>
<reference evidence="17 18" key="1">
    <citation type="submission" date="2019-09" db="EMBL/GenBank/DDBJ databases">
        <title>Bird 10,000 Genomes (B10K) Project - Family phase.</title>
        <authorList>
            <person name="Zhang G."/>
        </authorList>
    </citation>
    <scope>NUCLEOTIDE SEQUENCE [LARGE SCALE GENOMIC DNA]</scope>
    <source>
        <strain evidence="17">B10K-DU-001-03</strain>
        <tissue evidence="17">Muscle</tissue>
    </source>
</reference>
<feature type="compositionally biased region" description="Polar residues" evidence="14">
    <location>
        <begin position="383"/>
        <end position="398"/>
    </location>
</feature>
<evidence type="ECO:0000256" key="3">
    <source>
        <dbReference type="ARBA" id="ARBA00004651"/>
    </source>
</evidence>
<sequence>RPTIEGGVSEVEIISQQVEEETKSIAPVQLVNFAYRDLPLAALDLSVAGSQLLSNLDEEYQREGSNWLKPCCGRRAAVWQVFLLSASLNSFLVACVVLVVILLTLELLIDIKLLQFSSASQFAGVIHWISLVILSVFFSETILRIVVLGIWDYIENKIEVFDGAVIILSLAPMVASTVANGPSSPWDAISLIITLRIWRVKRIIDAYVLPVKVEMEMMIQQYEKAKVIQDEQLERLTQICQEQGFEIRQLRAHLAQQDLDLAAEREAALQVPHVLNKQSSKRYKVVATEDSDDETTENITELRPPREDDMNNYISRYYNEPSSDSAVPEAICVVTTAAIDVHRPNISSELFTVEVPLRLGSTGTSASITSGSASRSTVSSGTQACSESSHTLGSSPDCSTACEEPAPAPARQRVAQAVVQELLSSLSEEACLAQKGLDPVNLKLPSPAGSVGASPDLGHRLSVYNRRNQESLDVFQLKPLIDCPQGAPMIEEKYGALGPPEPRLGRV</sequence>
<dbReference type="EMBL" id="VWZF01006058">
    <property type="protein sequence ID" value="NXF81671.1"/>
    <property type="molecule type" value="Genomic_DNA"/>
</dbReference>
<dbReference type="OrthoDB" id="427456at2759"/>
<feature type="non-terminal residue" evidence="17">
    <location>
        <position position="507"/>
    </location>
</feature>
<feature type="compositionally biased region" description="Low complexity" evidence="14">
    <location>
        <begin position="363"/>
        <end position="382"/>
    </location>
</feature>
<comment type="function">
    <text evidence="12">Voltage-sensor protein present on the post-synaptic side of glutamatergic mossy fibers and granule cells in the cerebellum. Despite the presence of a voltage-sensor segment, does not form a functional ion channel and its precise role remains unclear. Undergoes both rapid and slow structural rearrangements in response to changes in voltage. Contains a zinc-binding site that can regulate the slow conformational transition.</text>
</comment>
<evidence type="ECO:0000256" key="6">
    <source>
        <dbReference type="ARBA" id="ARBA00022692"/>
    </source>
</evidence>
<comment type="subcellular location">
    <subcellularLocation>
        <location evidence="3">Cell membrane</location>
        <topology evidence="3">Multi-pass membrane protein</topology>
    </subcellularLocation>
    <subcellularLocation>
        <location evidence="1">Cell projection</location>
        <location evidence="1">Dendrite</location>
    </subcellularLocation>
    <subcellularLocation>
        <location evidence="2">Perikaryon</location>
    </subcellularLocation>
</comment>
<dbReference type="GO" id="GO:0005886">
    <property type="term" value="C:plasma membrane"/>
    <property type="evidence" value="ECO:0007669"/>
    <property type="project" value="UniProtKB-SubCell"/>
</dbReference>
<evidence type="ECO:0000256" key="10">
    <source>
        <dbReference type="ARBA" id="ARBA00023157"/>
    </source>
</evidence>
<keyword evidence="8" id="KW-0175">Coiled coil</keyword>
<keyword evidence="18" id="KW-1185">Reference proteome</keyword>
<dbReference type="GO" id="GO:0043204">
    <property type="term" value="C:perikaryon"/>
    <property type="evidence" value="ECO:0007669"/>
    <property type="project" value="UniProtKB-SubCell"/>
</dbReference>
<dbReference type="Proteomes" id="UP000588334">
    <property type="component" value="Unassembled WGS sequence"/>
</dbReference>
<keyword evidence="11" id="KW-0966">Cell projection</keyword>
<dbReference type="Gene3D" id="1.20.120.350">
    <property type="entry name" value="Voltage-gated potassium channels. Chain C"/>
    <property type="match status" value="1"/>
</dbReference>
<gene>
    <name evidence="17" type="primary">Tmem266</name>
    <name evidence="17" type="ORF">SCLMEX_R03635</name>
</gene>
<evidence type="ECO:0000256" key="9">
    <source>
        <dbReference type="ARBA" id="ARBA00023136"/>
    </source>
</evidence>
<evidence type="ECO:0000259" key="16">
    <source>
        <dbReference type="Pfam" id="PF00520"/>
    </source>
</evidence>
<proteinExistence type="predicted"/>
<comment type="caution">
    <text evidence="17">The sequence shown here is derived from an EMBL/GenBank/DDBJ whole genome shotgun (WGS) entry which is preliminary data.</text>
</comment>
<dbReference type="SUPFAM" id="SSF81324">
    <property type="entry name" value="Voltage-gated potassium channels"/>
    <property type="match status" value="1"/>
</dbReference>
<evidence type="ECO:0000313" key="18">
    <source>
        <dbReference type="Proteomes" id="UP000588334"/>
    </source>
</evidence>
<protein>
    <recommendedName>
        <fullName evidence="13">Transmembrane protein 266</fullName>
    </recommendedName>
</protein>
<feature type="transmembrane region" description="Helical" evidence="15">
    <location>
        <begin position="160"/>
        <end position="179"/>
    </location>
</feature>
<keyword evidence="7 15" id="KW-1133">Transmembrane helix</keyword>
<dbReference type="GO" id="GO:0005216">
    <property type="term" value="F:monoatomic ion channel activity"/>
    <property type="evidence" value="ECO:0007669"/>
    <property type="project" value="InterPro"/>
</dbReference>
<evidence type="ECO:0000256" key="5">
    <source>
        <dbReference type="ARBA" id="ARBA00022475"/>
    </source>
</evidence>
<name>A0A7K8WRW9_9FURN</name>
<dbReference type="FunFam" id="1.20.120.350:FF:000041">
    <property type="entry name" value="Transmembrane protein 266"/>
    <property type="match status" value="1"/>
</dbReference>
<evidence type="ECO:0000256" key="13">
    <source>
        <dbReference type="ARBA" id="ARBA00067392"/>
    </source>
</evidence>
<comment type="subunit">
    <text evidence="4">Homodimer; disulfide-linked.</text>
</comment>
<evidence type="ECO:0000256" key="14">
    <source>
        <dbReference type="SAM" id="MobiDB-lite"/>
    </source>
</evidence>
<dbReference type="InterPro" id="IPR027359">
    <property type="entry name" value="Volt_channel_dom_sf"/>
</dbReference>
<evidence type="ECO:0000256" key="7">
    <source>
        <dbReference type="ARBA" id="ARBA00022989"/>
    </source>
</evidence>
<evidence type="ECO:0000256" key="8">
    <source>
        <dbReference type="ARBA" id="ARBA00023054"/>
    </source>
</evidence>
<dbReference type="InterPro" id="IPR005821">
    <property type="entry name" value="Ion_trans_dom"/>
</dbReference>
<evidence type="ECO:0000256" key="2">
    <source>
        <dbReference type="ARBA" id="ARBA00004484"/>
    </source>
</evidence>
<keyword evidence="10" id="KW-1015">Disulfide bond</keyword>
<keyword evidence="5" id="KW-1003">Cell membrane</keyword>
<dbReference type="PANTHER" id="PTHR46842:SF1">
    <property type="entry name" value="TRANSMEMBRANE PROTEIN 266"/>
    <property type="match status" value="1"/>
</dbReference>
<keyword evidence="6 15" id="KW-0812">Transmembrane</keyword>
<dbReference type="GO" id="GO:0022832">
    <property type="term" value="F:voltage-gated channel activity"/>
    <property type="evidence" value="ECO:0007669"/>
    <property type="project" value="InterPro"/>
</dbReference>
<evidence type="ECO:0000313" key="17">
    <source>
        <dbReference type="EMBL" id="NXF81671.1"/>
    </source>
</evidence>
<dbReference type="PANTHER" id="PTHR46842">
    <property type="entry name" value="TRANSMEMBRANE PROTEIN 266"/>
    <property type="match status" value="1"/>
</dbReference>
<dbReference type="Pfam" id="PF00520">
    <property type="entry name" value="Ion_trans"/>
    <property type="match status" value="1"/>
</dbReference>
<dbReference type="AlphaFoldDB" id="A0A7K8WRW9"/>
<feature type="region of interest" description="Disordered" evidence="14">
    <location>
        <begin position="363"/>
        <end position="404"/>
    </location>
</feature>
<feature type="domain" description="Ion transport" evidence="16">
    <location>
        <begin position="89"/>
        <end position="204"/>
    </location>
</feature>
<dbReference type="GO" id="GO:0030425">
    <property type="term" value="C:dendrite"/>
    <property type="evidence" value="ECO:0007669"/>
    <property type="project" value="UniProtKB-SubCell"/>
</dbReference>
<evidence type="ECO:0000256" key="11">
    <source>
        <dbReference type="ARBA" id="ARBA00023273"/>
    </source>
</evidence>
<organism evidence="17 18">
    <name type="scientific">Sclerurus mexicanus</name>
    <name type="common">tawny-throated leaftosser</name>
    <dbReference type="NCBI Taxonomy" id="265632"/>
    <lineage>
        <taxon>Eukaryota</taxon>
        <taxon>Metazoa</taxon>
        <taxon>Chordata</taxon>
        <taxon>Craniata</taxon>
        <taxon>Vertebrata</taxon>
        <taxon>Euteleostomi</taxon>
        <taxon>Archelosauria</taxon>
        <taxon>Archosauria</taxon>
        <taxon>Dinosauria</taxon>
        <taxon>Saurischia</taxon>
        <taxon>Theropoda</taxon>
        <taxon>Coelurosauria</taxon>
        <taxon>Aves</taxon>
        <taxon>Neognathae</taxon>
        <taxon>Neoaves</taxon>
        <taxon>Telluraves</taxon>
        <taxon>Australaves</taxon>
        <taxon>Passeriformes</taxon>
        <taxon>Furnariidae</taxon>
        <taxon>Sclerurus</taxon>
    </lineage>
</organism>